<gene>
    <name evidence="2" type="ORF">ACFSFY_13765</name>
</gene>
<dbReference type="RefSeq" id="WP_381538943.1">
    <property type="nucleotide sequence ID" value="NZ_JBHUGI010000032.1"/>
</dbReference>
<reference evidence="3" key="1">
    <citation type="journal article" date="2019" name="Int. J. Syst. Evol. Microbiol.">
        <title>The Global Catalogue of Microorganisms (GCM) 10K type strain sequencing project: providing services to taxonomists for standard genome sequencing and annotation.</title>
        <authorList>
            <consortium name="The Broad Institute Genomics Platform"/>
            <consortium name="The Broad Institute Genome Sequencing Center for Infectious Disease"/>
            <person name="Wu L."/>
            <person name="Ma J."/>
        </authorList>
    </citation>
    <scope>NUCLEOTIDE SEQUENCE [LARGE SCALE GENOMIC DNA]</scope>
    <source>
        <strain evidence="3">CGMCC 4.7177</strain>
    </source>
</reference>
<feature type="transmembrane region" description="Helical" evidence="1">
    <location>
        <begin position="241"/>
        <end position="261"/>
    </location>
</feature>
<evidence type="ECO:0008006" key="4">
    <source>
        <dbReference type="Google" id="ProtNLM"/>
    </source>
</evidence>
<name>A0ABW4SHX0_9BACL</name>
<proteinExistence type="predicted"/>
<feature type="transmembrane region" description="Helical" evidence="1">
    <location>
        <begin position="50"/>
        <end position="69"/>
    </location>
</feature>
<dbReference type="InterPro" id="IPR049576">
    <property type="entry name" value="HDC-like"/>
</dbReference>
<feature type="transmembrane region" description="Helical" evidence="1">
    <location>
        <begin position="139"/>
        <end position="167"/>
    </location>
</feature>
<keyword evidence="3" id="KW-1185">Reference proteome</keyword>
<feature type="transmembrane region" description="Helical" evidence="1">
    <location>
        <begin position="372"/>
        <end position="395"/>
    </location>
</feature>
<feature type="transmembrane region" description="Helical" evidence="1">
    <location>
        <begin position="89"/>
        <end position="110"/>
    </location>
</feature>
<feature type="transmembrane region" description="Helical" evidence="1">
    <location>
        <begin position="115"/>
        <end position="133"/>
    </location>
</feature>
<evidence type="ECO:0000256" key="1">
    <source>
        <dbReference type="SAM" id="Phobius"/>
    </source>
</evidence>
<feature type="transmembrane region" description="Helical" evidence="1">
    <location>
        <begin position="331"/>
        <end position="352"/>
    </location>
</feature>
<dbReference type="EMBL" id="JBHUGI010000032">
    <property type="protein sequence ID" value="MFD1929105.1"/>
    <property type="molecule type" value="Genomic_DNA"/>
</dbReference>
<protein>
    <recommendedName>
        <fullName evidence="4">Na+/glutamate symporter</fullName>
    </recommendedName>
</protein>
<keyword evidence="1" id="KW-1133">Transmembrane helix</keyword>
<keyword evidence="1" id="KW-0472">Membrane</keyword>
<keyword evidence="1" id="KW-0812">Transmembrane</keyword>
<feature type="transmembrane region" description="Helical" evidence="1">
    <location>
        <begin position="268"/>
        <end position="286"/>
    </location>
</feature>
<comment type="caution">
    <text evidence="2">The sequence shown here is derived from an EMBL/GenBank/DDBJ whole genome shotgun (WGS) entry which is preliminary data.</text>
</comment>
<sequence>MSQMLALVILIAILFIGDLVSVRTKAWIPSVFVCAILFLLGYWTFFPQDIVALAGVPPAVAVMMIYLLITNMGTLLSIQQLKEQWKTILISISGILGIIVILFSIGTFLFGIETIIVAIPPLVGGVVSALIMSEGAANAGLVTLSVFAIVIYVMQGFAGYPLTSIVLKKEGEMLLSKYRNGTLEDKSKKVDPSITTEQAELKLFKKLPQKYNTDYFKFFRLAFVAYLAYLVSTLLAPFVTVSPYVLCLLFGIIGTSVGFLERQILQKANGFGLAMMALMLFIFDGLKNATPSMMMEILYPLVGCIVLGVIGMYIFSFFIGKVLKVSKEMAFAVSLTALYGFPADYIITNEVINSLTDDENERQALNDHMLPPMLVGGFISVTIVSVILAGFFVGLL</sequence>
<feature type="transmembrane region" description="Helical" evidence="1">
    <location>
        <begin position="27"/>
        <end position="45"/>
    </location>
</feature>
<dbReference type="CDD" id="cd21416">
    <property type="entry name" value="HDC_protein"/>
    <property type="match status" value="1"/>
</dbReference>
<dbReference type="Proteomes" id="UP001597218">
    <property type="component" value="Unassembled WGS sequence"/>
</dbReference>
<organism evidence="2 3">
    <name type="scientific">Sporosarcina siberiensis</name>
    <dbReference type="NCBI Taxonomy" id="1365606"/>
    <lineage>
        <taxon>Bacteria</taxon>
        <taxon>Bacillati</taxon>
        <taxon>Bacillota</taxon>
        <taxon>Bacilli</taxon>
        <taxon>Bacillales</taxon>
        <taxon>Caryophanaceae</taxon>
        <taxon>Sporosarcina</taxon>
    </lineage>
</organism>
<accession>A0ABW4SHX0</accession>
<evidence type="ECO:0000313" key="3">
    <source>
        <dbReference type="Proteomes" id="UP001597218"/>
    </source>
</evidence>
<feature type="transmembrane region" description="Helical" evidence="1">
    <location>
        <begin position="298"/>
        <end position="319"/>
    </location>
</feature>
<evidence type="ECO:0000313" key="2">
    <source>
        <dbReference type="EMBL" id="MFD1929105.1"/>
    </source>
</evidence>
<feature type="transmembrane region" description="Helical" evidence="1">
    <location>
        <begin position="215"/>
        <end position="235"/>
    </location>
</feature>